<dbReference type="EMBL" id="LPWA01000126">
    <property type="protein sequence ID" value="KUM24942.1"/>
    <property type="molecule type" value="Genomic_DNA"/>
</dbReference>
<dbReference type="Proteomes" id="UP000053176">
    <property type="component" value="Unassembled WGS sequence"/>
</dbReference>
<accession>A0A101KQ51</accession>
<gene>
    <name evidence="2" type="ORF">AU467_28320</name>
</gene>
<evidence type="ECO:0000313" key="3">
    <source>
        <dbReference type="Proteomes" id="UP000053176"/>
    </source>
</evidence>
<name>A0A101KQ51_RHILI</name>
<dbReference type="AlphaFoldDB" id="A0A101KQ51"/>
<organism evidence="2 3">
    <name type="scientific">Rhizobium loti</name>
    <name type="common">Mesorhizobium loti</name>
    <dbReference type="NCBI Taxonomy" id="381"/>
    <lineage>
        <taxon>Bacteria</taxon>
        <taxon>Pseudomonadati</taxon>
        <taxon>Pseudomonadota</taxon>
        <taxon>Alphaproteobacteria</taxon>
        <taxon>Hyphomicrobiales</taxon>
        <taxon>Phyllobacteriaceae</taxon>
        <taxon>Mesorhizobium</taxon>
    </lineage>
</organism>
<sequence>MVPAVGAALALWAVATLAGLYSVSTSLTAASNGLPQSLLAPRSIALADQRRQLANAWAPRLAAAGAYKKGSLTSGCDVAVSASPATLRTPPRPPPRRSMMARRRA</sequence>
<feature type="region of interest" description="Disordered" evidence="1">
    <location>
        <begin position="83"/>
        <end position="105"/>
    </location>
</feature>
<evidence type="ECO:0000256" key="1">
    <source>
        <dbReference type="SAM" id="MobiDB-lite"/>
    </source>
</evidence>
<comment type="caution">
    <text evidence="2">The sequence shown here is derived from an EMBL/GenBank/DDBJ whole genome shotgun (WGS) entry which is preliminary data.</text>
</comment>
<reference evidence="2 3" key="1">
    <citation type="submission" date="2015-12" db="EMBL/GenBank/DDBJ databases">
        <title>Draft genome sequence of Mesorhizobium sp. UFLA 01-765, a multitolerant efficient symbiont and plant-growth promoting strain isolated from Zn-mining soil using Leucaena leucocephala as a trap plant.</title>
        <authorList>
            <person name="Rangel W.M."/>
            <person name="Thijs S."/>
            <person name="Longatti S.M."/>
            <person name="Moreira F.M."/>
            <person name="Weyens N."/>
            <person name="Vangronsveld J."/>
            <person name="Van Hamme J.D."/>
            <person name="Bottos E.M."/>
            <person name="Rineau F."/>
        </authorList>
    </citation>
    <scope>NUCLEOTIDE SEQUENCE [LARGE SCALE GENOMIC DNA]</scope>
    <source>
        <strain evidence="2 3">UFLA 01-765</strain>
    </source>
</reference>
<evidence type="ECO:0000313" key="2">
    <source>
        <dbReference type="EMBL" id="KUM24942.1"/>
    </source>
</evidence>
<protein>
    <submittedName>
        <fullName evidence="2">Uncharacterized protein</fullName>
    </submittedName>
</protein>
<proteinExistence type="predicted"/>